<sequence length="359" mass="38015">MVALKALFILCTLGGQAWGAASPPAVCSTKLGTVSIAQNRIPTATATVAEKITMIKKFIRKVNVVVIPKPKTTTILTTSLVTSTKTADANIRTATDTVESKITVVSTLTSIATTTSQSTTIATKFVTEVVPTPPGFTPVLEDPLYEARRKARRGEKKDGDVPGAAGPLYPQRVDCVQKKPFTSTKSITTTVQGARVTLKAITRTRMSTIVQTVTSTEFPPDVDTTTVTTIYPTTTSWVGTTSTITIVEIVTIESQVPGATTYDVCKDSNILLTANNGGRVVAWAGVSKVDNVPTGVGVVSTPAECCVECAKRPYCRISLFDTTDNNCYVYLTGNSNMCANNQQPTFAMGHVANSETAGA</sequence>
<organism evidence="2 3">
    <name type="scientific">Fusarium sarcochroum</name>
    <dbReference type="NCBI Taxonomy" id="1208366"/>
    <lineage>
        <taxon>Eukaryota</taxon>
        <taxon>Fungi</taxon>
        <taxon>Dikarya</taxon>
        <taxon>Ascomycota</taxon>
        <taxon>Pezizomycotina</taxon>
        <taxon>Sordariomycetes</taxon>
        <taxon>Hypocreomycetidae</taxon>
        <taxon>Hypocreales</taxon>
        <taxon>Nectriaceae</taxon>
        <taxon>Fusarium</taxon>
        <taxon>Fusarium lateritium species complex</taxon>
    </lineage>
</organism>
<accession>A0A8H4U2A6</accession>
<protein>
    <recommendedName>
        <fullName evidence="4">Apple domain-containing protein</fullName>
    </recommendedName>
</protein>
<dbReference type="EMBL" id="JABEXW010000195">
    <property type="protein sequence ID" value="KAF4968550.1"/>
    <property type="molecule type" value="Genomic_DNA"/>
</dbReference>
<evidence type="ECO:0000313" key="3">
    <source>
        <dbReference type="Proteomes" id="UP000622797"/>
    </source>
</evidence>
<keyword evidence="3" id="KW-1185">Reference proteome</keyword>
<keyword evidence="1" id="KW-0732">Signal</keyword>
<comment type="caution">
    <text evidence="2">The sequence shown here is derived from an EMBL/GenBank/DDBJ whole genome shotgun (WGS) entry which is preliminary data.</text>
</comment>
<feature type="signal peptide" evidence="1">
    <location>
        <begin position="1"/>
        <end position="19"/>
    </location>
</feature>
<reference evidence="2" key="2">
    <citation type="submission" date="2020-05" db="EMBL/GenBank/DDBJ databases">
        <authorList>
            <person name="Kim H.-S."/>
            <person name="Proctor R.H."/>
            <person name="Brown D.W."/>
        </authorList>
    </citation>
    <scope>NUCLEOTIDE SEQUENCE</scope>
    <source>
        <strain evidence="2">NRRL 20472</strain>
    </source>
</reference>
<gene>
    <name evidence="2" type="ORF">FSARC_4065</name>
</gene>
<evidence type="ECO:0000313" key="2">
    <source>
        <dbReference type="EMBL" id="KAF4968550.1"/>
    </source>
</evidence>
<dbReference type="Gene3D" id="3.50.4.10">
    <property type="entry name" value="Hepatocyte Growth Factor"/>
    <property type="match status" value="1"/>
</dbReference>
<name>A0A8H4U2A6_9HYPO</name>
<dbReference type="OrthoDB" id="5105252at2759"/>
<dbReference type="Proteomes" id="UP000622797">
    <property type="component" value="Unassembled WGS sequence"/>
</dbReference>
<proteinExistence type="predicted"/>
<evidence type="ECO:0000256" key="1">
    <source>
        <dbReference type="SAM" id="SignalP"/>
    </source>
</evidence>
<feature type="chain" id="PRO_5034186805" description="Apple domain-containing protein" evidence="1">
    <location>
        <begin position="20"/>
        <end position="359"/>
    </location>
</feature>
<dbReference type="AlphaFoldDB" id="A0A8H4U2A6"/>
<reference evidence="2" key="1">
    <citation type="journal article" date="2020" name="BMC Genomics">
        <title>Correction to: Identification and distribution of gene clusters required for synthesis of sphingolipid metabolism inhibitors in diverse species of the filamentous fungus Fusarium.</title>
        <authorList>
            <person name="Kim H.S."/>
            <person name="Lohmar J.M."/>
            <person name="Busman M."/>
            <person name="Brown D.W."/>
            <person name="Naumann T.A."/>
            <person name="Divon H.H."/>
            <person name="Lysoe E."/>
            <person name="Uhlig S."/>
            <person name="Proctor R.H."/>
        </authorList>
    </citation>
    <scope>NUCLEOTIDE SEQUENCE</scope>
    <source>
        <strain evidence="2">NRRL 20472</strain>
    </source>
</reference>
<evidence type="ECO:0008006" key="4">
    <source>
        <dbReference type="Google" id="ProtNLM"/>
    </source>
</evidence>